<feature type="compositionally biased region" description="Polar residues" evidence="1">
    <location>
        <begin position="137"/>
        <end position="148"/>
    </location>
</feature>
<protein>
    <submittedName>
        <fullName evidence="2">Uncharacterized protein</fullName>
    </submittedName>
</protein>
<proteinExistence type="predicted"/>
<dbReference type="EMBL" id="JBDFQZ010000013">
    <property type="protein sequence ID" value="KAK9668316.1"/>
    <property type="molecule type" value="Genomic_DNA"/>
</dbReference>
<sequence>MNTLYRFWSYFLRDAFVPDMYNEFQKLALEDAAANYNYGLECLFRFYSYGLEKDFSEDLYMDFERLALDFYKKGNLYGLEKYWAFHHYREARDHRAPLKKNPELEKVLREEFRSLDDFQRARKKSGAKAETSPLVPPTSSHVAGLTTT</sequence>
<comment type="caution">
    <text evidence="2">The sequence shown here is derived from an EMBL/GenBank/DDBJ whole genome shotgun (WGS) entry which is preliminary data.</text>
</comment>
<gene>
    <name evidence="2" type="ORF">RND81_13G050900</name>
</gene>
<keyword evidence="3" id="KW-1185">Reference proteome</keyword>
<dbReference type="GO" id="GO:0048255">
    <property type="term" value="P:mRNA stabilization"/>
    <property type="evidence" value="ECO:0007669"/>
    <property type="project" value="InterPro"/>
</dbReference>
<dbReference type="AlphaFoldDB" id="A0AAW1GXP4"/>
<dbReference type="Proteomes" id="UP001443914">
    <property type="component" value="Unassembled WGS sequence"/>
</dbReference>
<accession>A0AAW1GXP4</accession>
<evidence type="ECO:0000313" key="3">
    <source>
        <dbReference type="Proteomes" id="UP001443914"/>
    </source>
</evidence>
<dbReference type="InterPro" id="IPR006607">
    <property type="entry name" value="DM15"/>
</dbReference>
<name>A0AAW1GXP4_SAPOF</name>
<dbReference type="Pfam" id="PF21071">
    <property type="entry name" value="LARP1_HEAT"/>
    <property type="match status" value="1"/>
</dbReference>
<evidence type="ECO:0000313" key="2">
    <source>
        <dbReference type="EMBL" id="KAK9668316.1"/>
    </source>
</evidence>
<dbReference type="SMART" id="SM00684">
    <property type="entry name" value="DM15"/>
    <property type="match status" value="2"/>
</dbReference>
<reference evidence="2" key="1">
    <citation type="submission" date="2024-03" db="EMBL/GenBank/DDBJ databases">
        <title>WGS assembly of Saponaria officinalis var. Norfolk2.</title>
        <authorList>
            <person name="Jenkins J."/>
            <person name="Shu S."/>
            <person name="Grimwood J."/>
            <person name="Barry K."/>
            <person name="Goodstein D."/>
            <person name="Schmutz J."/>
            <person name="Leebens-Mack J."/>
            <person name="Osbourn A."/>
        </authorList>
    </citation>
    <scope>NUCLEOTIDE SEQUENCE [LARGE SCALE GENOMIC DNA]</scope>
    <source>
        <strain evidence="2">JIC</strain>
    </source>
</reference>
<dbReference type="GO" id="GO:0000339">
    <property type="term" value="F:RNA cap binding"/>
    <property type="evidence" value="ECO:0007669"/>
    <property type="project" value="InterPro"/>
</dbReference>
<organism evidence="2 3">
    <name type="scientific">Saponaria officinalis</name>
    <name type="common">Common soapwort</name>
    <name type="synonym">Lychnis saponaria</name>
    <dbReference type="NCBI Taxonomy" id="3572"/>
    <lineage>
        <taxon>Eukaryota</taxon>
        <taxon>Viridiplantae</taxon>
        <taxon>Streptophyta</taxon>
        <taxon>Embryophyta</taxon>
        <taxon>Tracheophyta</taxon>
        <taxon>Spermatophyta</taxon>
        <taxon>Magnoliopsida</taxon>
        <taxon>eudicotyledons</taxon>
        <taxon>Gunneridae</taxon>
        <taxon>Pentapetalae</taxon>
        <taxon>Caryophyllales</taxon>
        <taxon>Caryophyllaceae</taxon>
        <taxon>Caryophylleae</taxon>
        <taxon>Saponaria</taxon>
    </lineage>
</organism>
<evidence type="ECO:0000256" key="1">
    <source>
        <dbReference type="SAM" id="MobiDB-lite"/>
    </source>
</evidence>
<feature type="region of interest" description="Disordered" evidence="1">
    <location>
        <begin position="123"/>
        <end position="148"/>
    </location>
</feature>